<keyword evidence="2" id="KW-1185">Reference proteome</keyword>
<dbReference type="Proteomes" id="UP000044602">
    <property type="component" value="Unassembled WGS sequence"/>
</dbReference>
<dbReference type="AlphaFoldDB" id="A0A0G4M659"/>
<sequence length="366" mass="38278">MRQGISNVRRRNAVHQVLPRHVAAGNDVPVVRFLGGKVGLVHLCQPLLLLLRAGLHRQALALDDDRVVNLDLAAAVGAPAGAGHDLDERVLEPRRLAGRSPGAAEGFPAGHARWAGGLELAHQVLDVAEPVEPGRLEDWFACLAGDDVFGNVGVPSSNHLDLGARVLGHNALQRKDLVGAEHEARLARDVRVEDPGEAVVVLTCGRQALGPPQQPLQHVARLLLGRAAAGGGGEAGSRLRRDARYEELAGLILEAVDAELALLVGTDDAQRGAKVERVENFAGAGEAVGQGDFGGRVGLQTRRGGAAGLAVEDDLVLERAVGGRWRGRGQGLDGFDAGDAGTDKVVEVVGGQNGAHRCESNSRRGV</sequence>
<evidence type="ECO:0000313" key="2">
    <source>
        <dbReference type="Proteomes" id="UP000044602"/>
    </source>
</evidence>
<dbReference type="EMBL" id="CVQH01021173">
    <property type="protein sequence ID" value="CRK29425.1"/>
    <property type="molecule type" value="Genomic_DNA"/>
</dbReference>
<gene>
    <name evidence="1" type="ORF">BN1708_015616</name>
</gene>
<reference evidence="1 2" key="1">
    <citation type="submission" date="2015-05" db="EMBL/GenBank/DDBJ databases">
        <authorList>
            <person name="Wang D.B."/>
            <person name="Wang M."/>
        </authorList>
    </citation>
    <scope>NUCLEOTIDE SEQUENCE [LARGE SCALE GENOMIC DNA]</scope>
    <source>
        <strain evidence="1">VL1</strain>
    </source>
</reference>
<name>A0A0G4M659_VERLO</name>
<accession>A0A0G4M659</accession>
<evidence type="ECO:0000313" key="1">
    <source>
        <dbReference type="EMBL" id="CRK29425.1"/>
    </source>
</evidence>
<organism evidence="1 2">
    <name type="scientific">Verticillium longisporum</name>
    <name type="common">Verticillium dahliae var. longisporum</name>
    <dbReference type="NCBI Taxonomy" id="100787"/>
    <lineage>
        <taxon>Eukaryota</taxon>
        <taxon>Fungi</taxon>
        <taxon>Dikarya</taxon>
        <taxon>Ascomycota</taxon>
        <taxon>Pezizomycotina</taxon>
        <taxon>Sordariomycetes</taxon>
        <taxon>Hypocreomycetidae</taxon>
        <taxon>Glomerellales</taxon>
        <taxon>Plectosphaerellaceae</taxon>
        <taxon>Verticillium</taxon>
    </lineage>
</organism>
<protein>
    <submittedName>
        <fullName evidence="1">Uncharacterized protein</fullName>
    </submittedName>
</protein>
<proteinExistence type="predicted"/>
<feature type="non-terminal residue" evidence="1">
    <location>
        <position position="366"/>
    </location>
</feature>